<organism evidence="3 4">
    <name type="scientific">Marinactinospora rubrisoli</name>
    <dbReference type="NCBI Taxonomy" id="2715399"/>
    <lineage>
        <taxon>Bacteria</taxon>
        <taxon>Bacillati</taxon>
        <taxon>Actinomycetota</taxon>
        <taxon>Actinomycetes</taxon>
        <taxon>Streptosporangiales</taxon>
        <taxon>Nocardiopsidaceae</taxon>
        <taxon>Marinactinospora</taxon>
    </lineage>
</organism>
<proteinExistence type="predicted"/>
<gene>
    <name evidence="3" type="ORF">ACFQRF_16860</name>
</gene>
<keyword evidence="2" id="KW-0732">Signal</keyword>
<name>A0ABW2KJM2_9ACTN</name>
<feature type="compositionally biased region" description="Basic and acidic residues" evidence="1">
    <location>
        <begin position="75"/>
        <end position="88"/>
    </location>
</feature>
<feature type="chain" id="PRO_5045063768" evidence="2">
    <location>
        <begin position="29"/>
        <end position="114"/>
    </location>
</feature>
<accession>A0ABW2KJM2</accession>
<comment type="caution">
    <text evidence="3">The sequence shown here is derived from an EMBL/GenBank/DDBJ whole genome shotgun (WGS) entry which is preliminary data.</text>
</comment>
<reference evidence="4" key="1">
    <citation type="journal article" date="2019" name="Int. J. Syst. Evol. Microbiol.">
        <title>The Global Catalogue of Microorganisms (GCM) 10K type strain sequencing project: providing services to taxonomists for standard genome sequencing and annotation.</title>
        <authorList>
            <consortium name="The Broad Institute Genomics Platform"/>
            <consortium name="The Broad Institute Genome Sequencing Center for Infectious Disease"/>
            <person name="Wu L."/>
            <person name="Ma J."/>
        </authorList>
    </citation>
    <scope>NUCLEOTIDE SEQUENCE [LARGE SCALE GENOMIC DNA]</scope>
    <source>
        <strain evidence="4">CGMCC 4.7382</strain>
    </source>
</reference>
<dbReference type="RefSeq" id="WP_379872043.1">
    <property type="nucleotide sequence ID" value="NZ_JBHTBH010000007.1"/>
</dbReference>
<feature type="compositionally biased region" description="Basic residues" evidence="1">
    <location>
        <begin position="63"/>
        <end position="74"/>
    </location>
</feature>
<sequence length="114" mass="12357">MYQTLRRLAVAGVIAPALILGAPAMAMADESRFDAAKTFAGPRGAGTCHVKSKAKTGHEREHGKHGHHGHHGDRHGHDGDSSTFDERFTFTGFKGAKSGHIHSHADTHNRHHKK</sequence>
<feature type="signal peptide" evidence="2">
    <location>
        <begin position="1"/>
        <end position="28"/>
    </location>
</feature>
<evidence type="ECO:0000313" key="3">
    <source>
        <dbReference type="EMBL" id="MFC7329406.1"/>
    </source>
</evidence>
<evidence type="ECO:0000256" key="2">
    <source>
        <dbReference type="SAM" id="SignalP"/>
    </source>
</evidence>
<feature type="region of interest" description="Disordered" evidence="1">
    <location>
        <begin position="40"/>
        <end position="114"/>
    </location>
</feature>
<protein>
    <submittedName>
        <fullName evidence="3">Uncharacterized protein</fullName>
    </submittedName>
</protein>
<dbReference type="Proteomes" id="UP001596540">
    <property type="component" value="Unassembled WGS sequence"/>
</dbReference>
<keyword evidence="4" id="KW-1185">Reference proteome</keyword>
<evidence type="ECO:0000313" key="4">
    <source>
        <dbReference type="Proteomes" id="UP001596540"/>
    </source>
</evidence>
<evidence type="ECO:0000256" key="1">
    <source>
        <dbReference type="SAM" id="MobiDB-lite"/>
    </source>
</evidence>
<dbReference type="EMBL" id="JBHTBH010000007">
    <property type="protein sequence ID" value="MFC7329406.1"/>
    <property type="molecule type" value="Genomic_DNA"/>
</dbReference>